<proteinExistence type="predicted"/>
<sequence length="436" mass="46136">MAILQGWRRFVGASCQTRRGHSEDLGGAVRLGDAAVISTNAGLGKALPGLQLQRCLARSSSHSLRTVVDPGAAATKKAQPGAMATVRGAVRTYTGPAPAARDGSFLKAALAPCLRCQEGCRPCAQAGTRYERRVSTQSQVPARQRAASTYLGCTARKHADLNRHPAAAWKSHRHHHHGSLGRQGEAAARCAFIQLANFRYRYSMLQAPCSKLHAPSAPSAPCSVLRLAGRDAKPVCNNGAAQRPLATRRKRATHGGSSYSKAPTPLAISNGRRWGCDGPVQRTGAWRGVCPVSATSQAALLGDTTPTTHEGPRGLGLWLGGRGLRAQHSGRMVCGKRVNGSCQREHQPLTPVNPHPARRVPAAAGRALGRHRLDAAKAYMMHTCTYLHAYSSAAPARPASAQGAAASATACECPLPSRAHKTFEWRRGSAPISDAM</sequence>
<comment type="caution">
    <text evidence="2">The sequence shown here is derived from an EMBL/GenBank/DDBJ whole genome shotgun (WGS) entry which is preliminary data.</text>
</comment>
<name>A0A395NDC8_TRIAR</name>
<dbReference type="OrthoDB" id="10614710at2759"/>
<accession>A0A395NDC8</accession>
<protein>
    <submittedName>
        <fullName evidence="2">Uncharacterized protein</fullName>
    </submittedName>
</protein>
<evidence type="ECO:0000313" key="3">
    <source>
        <dbReference type="Proteomes" id="UP000266272"/>
    </source>
</evidence>
<evidence type="ECO:0000313" key="2">
    <source>
        <dbReference type="EMBL" id="RFU74108.1"/>
    </source>
</evidence>
<keyword evidence="3" id="KW-1185">Reference proteome</keyword>
<evidence type="ECO:0000256" key="1">
    <source>
        <dbReference type="SAM" id="MobiDB-lite"/>
    </source>
</evidence>
<dbReference type="AlphaFoldDB" id="A0A395NDC8"/>
<feature type="region of interest" description="Disordered" evidence="1">
    <location>
        <begin position="236"/>
        <end position="264"/>
    </location>
</feature>
<gene>
    <name evidence="2" type="ORF">TARUN_8147</name>
</gene>
<reference evidence="2 3" key="1">
    <citation type="journal article" date="2018" name="PLoS Pathog.">
        <title>Evolution of structural diversity of trichothecenes, a family of toxins produced by plant pathogenic and entomopathogenic fungi.</title>
        <authorList>
            <person name="Proctor R.H."/>
            <person name="McCormick S.P."/>
            <person name="Kim H.S."/>
            <person name="Cardoza R.E."/>
            <person name="Stanley A.M."/>
            <person name="Lindo L."/>
            <person name="Kelly A."/>
            <person name="Brown D.W."/>
            <person name="Lee T."/>
            <person name="Vaughan M.M."/>
            <person name="Alexander N.J."/>
            <person name="Busman M."/>
            <person name="Gutierrez S."/>
        </authorList>
    </citation>
    <scope>NUCLEOTIDE SEQUENCE [LARGE SCALE GENOMIC DNA]</scope>
    <source>
        <strain evidence="2 3">IBT 40837</strain>
    </source>
</reference>
<dbReference type="EMBL" id="PXOA01000570">
    <property type="protein sequence ID" value="RFU74108.1"/>
    <property type="molecule type" value="Genomic_DNA"/>
</dbReference>
<organism evidence="2 3">
    <name type="scientific">Trichoderma arundinaceum</name>
    <dbReference type="NCBI Taxonomy" id="490622"/>
    <lineage>
        <taxon>Eukaryota</taxon>
        <taxon>Fungi</taxon>
        <taxon>Dikarya</taxon>
        <taxon>Ascomycota</taxon>
        <taxon>Pezizomycotina</taxon>
        <taxon>Sordariomycetes</taxon>
        <taxon>Hypocreomycetidae</taxon>
        <taxon>Hypocreales</taxon>
        <taxon>Hypocreaceae</taxon>
        <taxon>Trichoderma</taxon>
    </lineage>
</organism>
<dbReference type="Proteomes" id="UP000266272">
    <property type="component" value="Unassembled WGS sequence"/>
</dbReference>